<dbReference type="EMBL" id="FOMI01000002">
    <property type="protein sequence ID" value="SFC99378.1"/>
    <property type="molecule type" value="Genomic_DNA"/>
</dbReference>
<proteinExistence type="predicted"/>
<evidence type="ECO:0000259" key="2">
    <source>
        <dbReference type="Pfam" id="PF18962"/>
    </source>
</evidence>
<reference evidence="4" key="1">
    <citation type="submission" date="2016-10" db="EMBL/GenBank/DDBJ databases">
        <authorList>
            <person name="Varghese N."/>
            <person name="Submissions S."/>
        </authorList>
    </citation>
    <scope>NUCLEOTIDE SEQUENCE [LARGE SCALE GENOMIC DNA]</scope>
    <source>
        <strain evidence="4">DSM 25730</strain>
    </source>
</reference>
<dbReference type="OrthoDB" id="1491720at2"/>
<feature type="domain" description="Secretion system C-terminal sorting" evidence="2">
    <location>
        <begin position="308"/>
        <end position="376"/>
    </location>
</feature>
<name>A0A1I1NV43_9FLAO</name>
<dbReference type="Gene3D" id="2.40.128.720">
    <property type="match status" value="2"/>
</dbReference>
<evidence type="ECO:0000313" key="4">
    <source>
        <dbReference type="Proteomes" id="UP000199439"/>
    </source>
</evidence>
<accession>A0A1I1NV43</accession>
<dbReference type="Proteomes" id="UP000199439">
    <property type="component" value="Unassembled WGS sequence"/>
</dbReference>
<dbReference type="STRING" id="870482.SAMN04487987_102460"/>
<dbReference type="RefSeq" id="WP_092849817.1">
    <property type="nucleotide sequence ID" value="NZ_FOMI01000002.1"/>
</dbReference>
<keyword evidence="4" id="KW-1185">Reference proteome</keyword>
<keyword evidence="1" id="KW-0732">Signal</keyword>
<dbReference type="NCBIfam" id="TIGR04183">
    <property type="entry name" value="Por_Secre_tail"/>
    <property type="match status" value="1"/>
</dbReference>
<protein>
    <submittedName>
        <fullName evidence="3">Por secretion system C-terminal sorting domain-containing protein</fullName>
    </submittedName>
</protein>
<gene>
    <name evidence="3" type="ORF">SAMN04487987_102460</name>
</gene>
<sequence>MKHTLLIFLLFIFTKNYSQTETNLIHVPEVWENDIWNGTMWNLVSQTTFTFNGSCLATEGLSKFIDYGGSGMLENASYLTLTYNANDLPVESINQLWNEDTGTWEDQLKTEFFYTGTYLTEYINYDWLDDNWEPSNRELNTYNASNLITENITQTWDETNMVWMNNKKTEYTYNPNDSFNVVTIYDYNSSNSSWIYDTKETYNYTGNLLSSKKSDHWNSSAWENDRIRHYTYNSNDFLIETLKTKWNGNTFENENRVLQTNNNDGFPTQMVTQTWIFGSWLNASRDRRTYPNCSSLSIKDVEKPELKIYPNPTKNELNIKSKTSGVISITDLNGRLIKSFNHKNNTSKFDTAKISNGAYVLRFETDNIKVTKRLIINH</sequence>
<evidence type="ECO:0000256" key="1">
    <source>
        <dbReference type="ARBA" id="ARBA00022729"/>
    </source>
</evidence>
<dbReference type="Pfam" id="PF18962">
    <property type="entry name" value="Por_Secre_tail"/>
    <property type="match status" value="1"/>
</dbReference>
<evidence type="ECO:0000313" key="3">
    <source>
        <dbReference type="EMBL" id="SFC99378.1"/>
    </source>
</evidence>
<organism evidence="3 4">
    <name type="scientific">Algibacter pectinivorans</name>
    <dbReference type="NCBI Taxonomy" id="870482"/>
    <lineage>
        <taxon>Bacteria</taxon>
        <taxon>Pseudomonadati</taxon>
        <taxon>Bacteroidota</taxon>
        <taxon>Flavobacteriia</taxon>
        <taxon>Flavobacteriales</taxon>
        <taxon>Flavobacteriaceae</taxon>
        <taxon>Algibacter</taxon>
    </lineage>
</organism>
<dbReference type="AlphaFoldDB" id="A0A1I1NV43"/>
<dbReference type="InterPro" id="IPR026444">
    <property type="entry name" value="Secre_tail"/>
</dbReference>